<accession>A0ABU8ZM95</accession>
<proteinExistence type="predicted"/>
<evidence type="ECO:0000313" key="2">
    <source>
        <dbReference type="Proteomes" id="UP001498501"/>
    </source>
</evidence>
<evidence type="ECO:0000313" key="1">
    <source>
        <dbReference type="EMBL" id="MEK0253889.1"/>
    </source>
</evidence>
<dbReference type="RefSeq" id="WP_004762682.1">
    <property type="nucleotide sequence ID" value="NZ_BKYB01000064.1"/>
</dbReference>
<comment type="caution">
    <text evidence="1">The sequence shown here is derived from an EMBL/GenBank/DDBJ whole genome shotgun (WGS) entry which is preliminary data.</text>
</comment>
<gene>
    <name evidence="1" type="ORF">WM018_15710</name>
</gene>
<sequence length="77" mass="8717">MPYEEFQRLIGKSGLSIKEFAALLDMNANSITNYKKNGKVPTSIAVIAIVISDMKDDGLDFYPIFERVRAFRDQDSI</sequence>
<organism evidence="1 2">
    <name type="scientific">Acinetobacter junii</name>
    <dbReference type="NCBI Taxonomy" id="40215"/>
    <lineage>
        <taxon>Bacteria</taxon>
        <taxon>Pseudomonadati</taxon>
        <taxon>Pseudomonadota</taxon>
        <taxon>Gammaproteobacteria</taxon>
        <taxon>Moraxellales</taxon>
        <taxon>Moraxellaceae</taxon>
        <taxon>Acinetobacter</taxon>
    </lineage>
</organism>
<name>A0ABU8ZM95_ACIJU</name>
<protein>
    <submittedName>
        <fullName evidence="1">XRE family transcriptional regulator</fullName>
    </submittedName>
</protein>
<dbReference type="EMBL" id="JBBMLE010000096">
    <property type="protein sequence ID" value="MEK0253889.1"/>
    <property type="molecule type" value="Genomic_DNA"/>
</dbReference>
<keyword evidence="2" id="KW-1185">Reference proteome</keyword>
<dbReference type="Proteomes" id="UP001498501">
    <property type="component" value="Unassembled WGS sequence"/>
</dbReference>
<reference evidence="1 2" key="1">
    <citation type="submission" date="2024-03" db="EMBL/GenBank/DDBJ databases">
        <title>Cross-transmission of Acinetobacter junii carrying blaOXA-58 in a neonatal intensive care unit.</title>
        <authorList>
            <person name="Bour M."/>
            <person name="Potron A."/>
            <person name="Lecointe D."/>
        </authorList>
    </citation>
    <scope>NUCLEOTIDE SEQUENCE [LARGE SCALE GENOMIC DNA]</scope>
    <source>
        <strain evidence="1 2">21A3096 case 1</strain>
    </source>
</reference>